<gene>
    <name evidence="1" type="ORF">IO89_07625</name>
</gene>
<evidence type="ECO:0000313" key="1">
    <source>
        <dbReference type="EMBL" id="KFC21849.1"/>
    </source>
</evidence>
<accession>A0A085BHA4</accession>
<reference evidence="1 2" key="1">
    <citation type="submission" date="2014-07" db="EMBL/GenBank/DDBJ databases">
        <title>Epilithonimonas lactis LMG 22401 Genome.</title>
        <authorList>
            <person name="Pipes S.E."/>
            <person name="Stropko S.J."/>
        </authorList>
    </citation>
    <scope>NUCLEOTIDE SEQUENCE [LARGE SCALE GENOMIC DNA]</scope>
    <source>
        <strain evidence="1 2">LMG 24401</strain>
    </source>
</reference>
<keyword evidence="2" id="KW-1185">Reference proteome</keyword>
<dbReference type="SUPFAM" id="SSF103647">
    <property type="entry name" value="TSP type-3 repeat"/>
    <property type="match status" value="2"/>
</dbReference>
<sequence>MMHDLTYAQTISCGGQANIPPNGTITVNGVTINSSSSGSIVTYPFNHTNCSGQPFFSGALFVGSGGAWSVTLTFNKFVNNVVIALAGTGANTNSGNENFIFNTNGGPVSISSNLPANCLSTINGNEILSGVGAESSPTGGGGLFRITSPSNFTTLTINGAGGYQGSTMIFCGSSIVEACNAGTAGNNQTIVSGTAPAALTLTGSSGAIQWQMSTDNVTFTNVASGGNTASYSPGTLTATRYYRAVVTTSGCTATSNVVTISMALDSDGDGIPDIYDLDDDNDGILDSAECAGGAVYNYRGFGIRSISGQADLIGFTGATYAPSLIASDILSGADANHLATDAYRNRILFANSAAQGSLFAYQFSTNSVVNIGSGFLSGLGSSSGGAAMYNNDYYIYDDDGSGAFPGNTQGLWRVTFNASGAPATLTKVALPPVVGVDLGDIAISHTGMAYITSNGNLYRIDLSSLNLSTTAPSSAWTTINTNSPISGSQLFFAANGNLIGSSSGNLVRVNPDTGANLGTVSNLTSGYAWGDLSEAPTVGFSCGTDTDGDGIPNNLDLDSDNDGCSDAIEGASTTITNSNLVNSSMPGGNSGATSGSYNQPIIQNLGNNVDTNIASANYGVPTIAGTGQAIGTAQNALINSCVCYEDPTLVAGQTYPVKHGITILGRAGANNGDWPTLRNSAYTVLESKTKGFVITRNSSPETTIATPVVGMMVFDTDENAGAGCMKIYTGAGAGDGWKCFTTAGCP</sequence>
<protein>
    <submittedName>
        <fullName evidence="1">Uncharacterized protein</fullName>
    </submittedName>
</protein>
<dbReference type="SUPFAM" id="SSF63829">
    <property type="entry name" value="Calcium-dependent phosphotriesterase"/>
    <property type="match status" value="1"/>
</dbReference>
<evidence type="ECO:0000313" key="2">
    <source>
        <dbReference type="Proteomes" id="UP000028623"/>
    </source>
</evidence>
<comment type="caution">
    <text evidence="1">The sequence shown here is derived from an EMBL/GenBank/DDBJ whole genome shotgun (WGS) entry which is preliminary data.</text>
</comment>
<dbReference type="EMBL" id="JPLY01000003">
    <property type="protein sequence ID" value="KFC21849.1"/>
    <property type="molecule type" value="Genomic_DNA"/>
</dbReference>
<organism evidence="1 2">
    <name type="scientific">Epilithonimonas lactis</name>
    <dbReference type="NCBI Taxonomy" id="421072"/>
    <lineage>
        <taxon>Bacteria</taxon>
        <taxon>Pseudomonadati</taxon>
        <taxon>Bacteroidota</taxon>
        <taxon>Flavobacteriia</taxon>
        <taxon>Flavobacteriales</taxon>
        <taxon>Weeksellaceae</taxon>
        <taxon>Chryseobacterium group</taxon>
        <taxon>Epilithonimonas</taxon>
    </lineage>
</organism>
<name>A0A085BHA4_9FLAO</name>
<dbReference type="InterPro" id="IPR028974">
    <property type="entry name" value="TSP_type-3_rpt"/>
</dbReference>
<dbReference type="Gene3D" id="4.10.1080.10">
    <property type="entry name" value="TSP type-3 repeat"/>
    <property type="match status" value="1"/>
</dbReference>
<dbReference type="Proteomes" id="UP000028623">
    <property type="component" value="Unassembled WGS sequence"/>
</dbReference>
<dbReference type="eggNOG" id="COG3291">
    <property type="taxonomic scope" value="Bacteria"/>
</dbReference>
<dbReference type="AlphaFoldDB" id="A0A085BHA4"/>
<proteinExistence type="predicted"/>
<dbReference type="STRING" id="421072.SAMN04488097_2138"/>
<dbReference type="GO" id="GO:0005509">
    <property type="term" value="F:calcium ion binding"/>
    <property type="evidence" value="ECO:0007669"/>
    <property type="project" value="InterPro"/>
</dbReference>